<feature type="transmembrane region" description="Helical" evidence="10">
    <location>
        <begin position="42"/>
        <end position="62"/>
    </location>
</feature>
<feature type="non-terminal residue" evidence="12">
    <location>
        <position position="706"/>
    </location>
</feature>
<dbReference type="PANTHER" id="PTHR24056">
    <property type="entry name" value="CELL DIVISION PROTEIN KINASE"/>
    <property type="match status" value="1"/>
</dbReference>
<evidence type="ECO:0000256" key="5">
    <source>
        <dbReference type="ARBA" id="ARBA00022840"/>
    </source>
</evidence>
<accession>A0A813ILL7</accession>
<keyword evidence="1" id="KW-0723">Serine/threonine-protein kinase</keyword>
<dbReference type="SUPFAM" id="SSF56112">
    <property type="entry name" value="Protein kinase-like (PK-like)"/>
    <property type="match status" value="1"/>
</dbReference>
<evidence type="ECO:0000256" key="9">
    <source>
        <dbReference type="ARBA" id="ARBA00042858"/>
    </source>
</evidence>
<name>A0A813ILL7_POLGL</name>
<protein>
    <recommendedName>
        <fullName evidence="7">Cyclin-dependent kinase 2 homolog</fullName>
    </recommendedName>
    <alternativeName>
        <fullName evidence="8">Cell division control protein 2 homolog</fullName>
    </alternativeName>
    <alternativeName>
        <fullName evidence="9">cdc2-related kinase 2</fullName>
    </alternativeName>
</protein>
<dbReference type="GO" id="GO:0005634">
    <property type="term" value="C:nucleus"/>
    <property type="evidence" value="ECO:0007669"/>
    <property type="project" value="TreeGrafter"/>
</dbReference>
<evidence type="ECO:0000256" key="4">
    <source>
        <dbReference type="ARBA" id="ARBA00022777"/>
    </source>
</evidence>
<proteinExistence type="predicted"/>
<keyword evidence="2" id="KW-0808">Transferase</keyword>
<dbReference type="AlphaFoldDB" id="A0A813ILL7"/>
<keyword evidence="10" id="KW-0472">Membrane</keyword>
<keyword evidence="4" id="KW-0418">Kinase</keyword>
<keyword evidence="3" id="KW-0547">Nucleotide-binding</keyword>
<dbReference type="GO" id="GO:0005524">
    <property type="term" value="F:ATP binding"/>
    <property type="evidence" value="ECO:0007669"/>
    <property type="project" value="UniProtKB-KW"/>
</dbReference>
<evidence type="ECO:0000256" key="8">
    <source>
        <dbReference type="ARBA" id="ARBA00041902"/>
    </source>
</evidence>
<organism evidence="12 13">
    <name type="scientific">Polarella glacialis</name>
    <name type="common">Dinoflagellate</name>
    <dbReference type="NCBI Taxonomy" id="89957"/>
    <lineage>
        <taxon>Eukaryota</taxon>
        <taxon>Sar</taxon>
        <taxon>Alveolata</taxon>
        <taxon>Dinophyceae</taxon>
        <taxon>Suessiales</taxon>
        <taxon>Suessiaceae</taxon>
        <taxon>Polarella</taxon>
    </lineage>
</organism>
<dbReference type="Proteomes" id="UP000626109">
    <property type="component" value="Unassembled WGS sequence"/>
</dbReference>
<dbReference type="EMBL" id="CAJNNW010011589">
    <property type="protein sequence ID" value="CAE8653312.1"/>
    <property type="molecule type" value="Genomic_DNA"/>
</dbReference>
<keyword evidence="5" id="KW-0067">ATP-binding</keyword>
<dbReference type="InterPro" id="IPR011009">
    <property type="entry name" value="Kinase-like_dom_sf"/>
</dbReference>
<dbReference type="PANTHER" id="PTHR24056:SF107">
    <property type="entry name" value="CYCLIN-DEPENDENT KINASE 11A-RELATED"/>
    <property type="match status" value="1"/>
</dbReference>
<dbReference type="Pfam" id="PF02984">
    <property type="entry name" value="Cyclin_C"/>
    <property type="match status" value="1"/>
</dbReference>
<reference evidence="12" key="1">
    <citation type="submission" date="2021-02" db="EMBL/GenBank/DDBJ databases">
        <authorList>
            <person name="Dougan E. K."/>
            <person name="Rhodes N."/>
            <person name="Thang M."/>
            <person name="Chan C."/>
        </authorList>
    </citation>
    <scope>NUCLEOTIDE SEQUENCE</scope>
</reference>
<evidence type="ECO:0000256" key="2">
    <source>
        <dbReference type="ARBA" id="ARBA00022679"/>
    </source>
</evidence>
<dbReference type="GO" id="GO:0007346">
    <property type="term" value="P:regulation of mitotic cell cycle"/>
    <property type="evidence" value="ECO:0007669"/>
    <property type="project" value="TreeGrafter"/>
</dbReference>
<dbReference type="PROSITE" id="PS50011">
    <property type="entry name" value="PROTEIN_KINASE_DOM"/>
    <property type="match status" value="1"/>
</dbReference>
<dbReference type="InterPro" id="IPR004367">
    <property type="entry name" value="Cyclin_C-dom"/>
</dbReference>
<comment type="subunit">
    <text evidence="6">May form a complex composed of at least the catalytic subunit CRK2 and a cyclin.</text>
</comment>
<comment type="caution">
    <text evidence="12">The sequence shown here is derived from an EMBL/GenBank/DDBJ whole genome shotgun (WGS) entry which is preliminary data.</text>
</comment>
<dbReference type="Pfam" id="PF00069">
    <property type="entry name" value="Pkinase"/>
    <property type="match status" value="1"/>
</dbReference>
<evidence type="ECO:0000256" key="10">
    <source>
        <dbReference type="SAM" id="Phobius"/>
    </source>
</evidence>
<dbReference type="Gene3D" id="1.10.472.10">
    <property type="entry name" value="Cyclin-like"/>
    <property type="match status" value="2"/>
</dbReference>
<evidence type="ECO:0000313" key="12">
    <source>
        <dbReference type="EMBL" id="CAE8653312.1"/>
    </source>
</evidence>
<dbReference type="GO" id="GO:0004674">
    <property type="term" value="F:protein serine/threonine kinase activity"/>
    <property type="evidence" value="ECO:0007669"/>
    <property type="project" value="UniProtKB-KW"/>
</dbReference>
<dbReference type="InterPro" id="IPR000719">
    <property type="entry name" value="Prot_kinase_dom"/>
</dbReference>
<gene>
    <name evidence="12" type="ORF">PGLA2088_LOCUS10316</name>
</gene>
<evidence type="ECO:0000256" key="6">
    <source>
        <dbReference type="ARBA" id="ARBA00038543"/>
    </source>
</evidence>
<sequence>MARRGPPGPKGPPEPLRSRECIMGLPNLNKKDMKKVADGNCLMSFSAGVFNLCLSMFIAVAMENPHSSRLWQAQPIFALTHRAQVFSDFTDFCIDSGAGSQCLAYASKGNVLLDPSSGVVKLCDLAHGRALDTPLRPYSPEEPKLRESSTREARRLNYRAPELLLRQAVYGPAADVWSAGALLAEAALGEPLFPSRCEIEHLFRVFRLLGTPGQDNWKEALVMPNFSPKFPVYKPVDLQRAARKARGTEQERALLKQELGPERQEVLVIALRLGSVLGVAGMNLFLSMVCLEPAKRCTTEKTLQSKFLLAWRPRPTSSQRSCLFASQIRRRSVLSQPSPSAPRQQRSFSALQAWSSLCCHSQGSQDTVVDTEALTPGTVVARSMASISIGSQPGRERALVSAPQAADALWPPLWAEMARQDANFRADLIDCELGPAGLELRASKVDRIIRLASELALSDGTMHLAVALLDAATPLVADSGGFDVSEGASGSVSGSQSDLSDAQGEQDLTEIACLKLADSFNELSNEYYARERTDHYIVATRGRWSSKRIIAAEKELVTRLQFQLHRPTAAWFLRSCIAAGGKPLQEASQVRNLARLLADVCLMDGELQVYPASLRAQIALLLAVYATEASSIPEGLAGNLVTPLLLWAPVRAATCWANSRESALPCFMRTVHVLLSRREAWSARKLHAVERRHPSAARRQLPRQFP</sequence>
<evidence type="ECO:0000259" key="11">
    <source>
        <dbReference type="PROSITE" id="PS50011"/>
    </source>
</evidence>
<keyword evidence="10" id="KW-1133">Transmembrane helix</keyword>
<evidence type="ECO:0000313" key="13">
    <source>
        <dbReference type="Proteomes" id="UP000626109"/>
    </source>
</evidence>
<dbReference type="SMART" id="SM00220">
    <property type="entry name" value="S_TKc"/>
    <property type="match status" value="1"/>
</dbReference>
<dbReference type="InterPro" id="IPR050108">
    <property type="entry name" value="CDK"/>
</dbReference>
<feature type="domain" description="Protein kinase" evidence="11">
    <location>
        <begin position="1"/>
        <end position="308"/>
    </location>
</feature>
<evidence type="ECO:0000256" key="7">
    <source>
        <dbReference type="ARBA" id="ARBA00039612"/>
    </source>
</evidence>
<keyword evidence="10" id="KW-0812">Transmembrane</keyword>
<evidence type="ECO:0000256" key="1">
    <source>
        <dbReference type="ARBA" id="ARBA00022527"/>
    </source>
</evidence>
<evidence type="ECO:0000256" key="3">
    <source>
        <dbReference type="ARBA" id="ARBA00022741"/>
    </source>
</evidence>
<dbReference type="Gene3D" id="1.10.510.10">
    <property type="entry name" value="Transferase(Phosphotransferase) domain 1"/>
    <property type="match status" value="1"/>
</dbReference>